<feature type="domain" description="Peptidase A2" evidence="3">
    <location>
        <begin position="192"/>
        <end position="270"/>
    </location>
</feature>
<dbReference type="SUPFAM" id="SSF50630">
    <property type="entry name" value="Acid proteases"/>
    <property type="match status" value="1"/>
</dbReference>
<name>A0ABY4X512_9SPHN</name>
<keyword evidence="5" id="KW-1185">Reference proteome</keyword>
<evidence type="ECO:0000256" key="2">
    <source>
        <dbReference type="SAM" id="SignalP"/>
    </source>
</evidence>
<dbReference type="RefSeq" id="WP_252165754.1">
    <property type="nucleotide sequence ID" value="NZ_CP084930.1"/>
</dbReference>
<keyword evidence="2" id="KW-0732">Signal</keyword>
<dbReference type="InterPro" id="IPR034122">
    <property type="entry name" value="Retropepsin-like_bacterial"/>
</dbReference>
<accession>A0ABY4X512</accession>
<dbReference type="InterPro" id="IPR021109">
    <property type="entry name" value="Peptidase_aspartic_dom_sf"/>
</dbReference>
<keyword evidence="1" id="KW-0378">Hydrolase</keyword>
<evidence type="ECO:0000313" key="5">
    <source>
        <dbReference type="Proteomes" id="UP001056937"/>
    </source>
</evidence>
<dbReference type="Pfam" id="PF13975">
    <property type="entry name" value="gag-asp_proteas"/>
    <property type="match status" value="1"/>
</dbReference>
<dbReference type="EMBL" id="CP084930">
    <property type="protein sequence ID" value="USI71945.1"/>
    <property type="molecule type" value="Genomic_DNA"/>
</dbReference>
<dbReference type="PROSITE" id="PS00141">
    <property type="entry name" value="ASP_PROTEASE"/>
    <property type="match status" value="1"/>
</dbReference>
<dbReference type="InterPro" id="IPR001995">
    <property type="entry name" value="Peptidase_A2_cat"/>
</dbReference>
<protein>
    <submittedName>
        <fullName evidence="4">Retroviral-like aspartic protease family protein</fullName>
    </submittedName>
</protein>
<dbReference type="CDD" id="cd05483">
    <property type="entry name" value="retropepsin_like_bacteria"/>
    <property type="match status" value="1"/>
</dbReference>
<dbReference type="Gene3D" id="2.40.70.10">
    <property type="entry name" value="Acid Proteases"/>
    <property type="match status" value="1"/>
</dbReference>
<organism evidence="4 5">
    <name type="scientific">Sphingomonas morindae</name>
    <dbReference type="NCBI Taxonomy" id="1541170"/>
    <lineage>
        <taxon>Bacteria</taxon>
        <taxon>Pseudomonadati</taxon>
        <taxon>Pseudomonadota</taxon>
        <taxon>Alphaproteobacteria</taxon>
        <taxon>Sphingomonadales</taxon>
        <taxon>Sphingomonadaceae</taxon>
        <taxon>Sphingomonas</taxon>
    </lineage>
</organism>
<dbReference type="InterPro" id="IPR001969">
    <property type="entry name" value="Aspartic_peptidase_AS"/>
</dbReference>
<evidence type="ECO:0000259" key="3">
    <source>
        <dbReference type="PROSITE" id="PS50175"/>
    </source>
</evidence>
<dbReference type="PROSITE" id="PS50175">
    <property type="entry name" value="ASP_PROT_RETROV"/>
    <property type="match status" value="1"/>
</dbReference>
<reference evidence="4" key="1">
    <citation type="journal article" date="2022" name="Toxins">
        <title>Genomic Analysis of Sphingopyxis sp. USTB-05 for Biodegrading Cyanobacterial Hepatotoxins.</title>
        <authorList>
            <person name="Liu C."/>
            <person name="Xu Q."/>
            <person name="Zhao Z."/>
            <person name="Zhang H."/>
            <person name="Liu X."/>
            <person name="Yin C."/>
            <person name="Liu Y."/>
            <person name="Yan H."/>
        </authorList>
    </citation>
    <scope>NUCLEOTIDE SEQUENCE</scope>
    <source>
        <strain evidence="4">NBD5</strain>
    </source>
</reference>
<feature type="signal peptide" evidence="2">
    <location>
        <begin position="1"/>
        <end position="25"/>
    </location>
</feature>
<sequence length="302" mass="30745">MASPRRLAPALIGAALLAAAVPAPAQIRVLVAGGIEDVPAGVVRVITEDAQGRRSVADEPFAGVATPGAATITTTEESEEDGRGRLVSRRIVTRIMPIALAAAAMPVREARFAPPRDGAAFYTPPPRLALDEQALAEAPAAEAVLDSQGQDDPAPARLAEADRAGAGGVLRIARDSETGHFIAPVRINGVIVRAIVDTGAQETILSVADAQATGADRATIGSEPMAGIGGMTQLAVARLRSLEVGGQRLGACRVAIGAPGIPYTLLGQTEIGRLGRIVIEGGVMTITAPAPAGQTPLRVAAR</sequence>
<proteinExistence type="predicted"/>
<evidence type="ECO:0000256" key="1">
    <source>
        <dbReference type="ARBA" id="ARBA00022801"/>
    </source>
</evidence>
<feature type="chain" id="PRO_5047429637" evidence="2">
    <location>
        <begin position="26"/>
        <end position="302"/>
    </location>
</feature>
<dbReference type="Proteomes" id="UP001056937">
    <property type="component" value="Chromosome 1"/>
</dbReference>
<gene>
    <name evidence="4" type="ORF">LHA26_11530</name>
</gene>
<evidence type="ECO:0000313" key="4">
    <source>
        <dbReference type="EMBL" id="USI71945.1"/>
    </source>
</evidence>